<proteinExistence type="predicted"/>
<name>A0ABN7WLC7_GIGMA</name>
<reference evidence="1 2" key="1">
    <citation type="submission" date="2021-06" db="EMBL/GenBank/DDBJ databases">
        <authorList>
            <person name="Kallberg Y."/>
            <person name="Tangrot J."/>
            <person name="Rosling A."/>
        </authorList>
    </citation>
    <scope>NUCLEOTIDE SEQUENCE [LARGE SCALE GENOMIC DNA]</scope>
    <source>
        <strain evidence="1 2">120-4 pot B 10/14</strain>
    </source>
</reference>
<dbReference type="Proteomes" id="UP000789901">
    <property type="component" value="Unassembled WGS sequence"/>
</dbReference>
<dbReference type="EMBL" id="CAJVQB010050193">
    <property type="protein sequence ID" value="CAG8834810.1"/>
    <property type="molecule type" value="Genomic_DNA"/>
</dbReference>
<keyword evidence="2" id="KW-1185">Reference proteome</keyword>
<evidence type="ECO:0000313" key="1">
    <source>
        <dbReference type="EMBL" id="CAG8834810.1"/>
    </source>
</evidence>
<comment type="caution">
    <text evidence="1">The sequence shown here is derived from an EMBL/GenBank/DDBJ whole genome shotgun (WGS) entry which is preliminary data.</text>
</comment>
<sequence>NLAMDCFLDSLAEDTGLPEDFYGDDDPVEDLRKQFDNLTLNVAKLAKGMKLKSDSRASDACFIKFLALIISCILSSDKGVASDRRYRIIFSEF</sequence>
<feature type="non-terminal residue" evidence="1">
    <location>
        <position position="1"/>
    </location>
</feature>
<organism evidence="1 2">
    <name type="scientific">Gigaspora margarita</name>
    <dbReference type="NCBI Taxonomy" id="4874"/>
    <lineage>
        <taxon>Eukaryota</taxon>
        <taxon>Fungi</taxon>
        <taxon>Fungi incertae sedis</taxon>
        <taxon>Mucoromycota</taxon>
        <taxon>Glomeromycotina</taxon>
        <taxon>Glomeromycetes</taxon>
        <taxon>Diversisporales</taxon>
        <taxon>Gigasporaceae</taxon>
        <taxon>Gigaspora</taxon>
    </lineage>
</organism>
<protein>
    <submittedName>
        <fullName evidence="1">21987_t:CDS:1</fullName>
    </submittedName>
</protein>
<gene>
    <name evidence="1" type="ORF">GMARGA_LOCUS32256</name>
</gene>
<accession>A0ABN7WLC7</accession>
<evidence type="ECO:0000313" key="2">
    <source>
        <dbReference type="Proteomes" id="UP000789901"/>
    </source>
</evidence>